<comment type="caution">
    <text evidence="12">The sequence shown here is derived from an EMBL/GenBank/DDBJ whole genome shotgun (WGS) entry which is preliminary data.</text>
</comment>
<keyword evidence="5 10" id="KW-0472">Membrane</keyword>
<comment type="activity regulation">
    <text evidence="10">Na(+) is not transported, but it plays an essential structural role and its presence is essential for fluoride channel function.</text>
</comment>
<dbReference type="GO" id="GO:0140114">
    <property type="term" value="P:cellular detoxification of fluoride"/>
    <property type="evidence" value="ECO:0007669"/>
    <property type="project" value="UniProtKB-UniRule"/>
</dbReference>
<keyword evidence="3 10" id="KW-0812">Transmembrane</keyword>
<organism evidence="12 13">
    <name type="scientific">Actinomadura geliboluensis</name>
    <dbReference type="NCBI Taxonomy" id="882440"/>
    <lineage>
        <taxon>Bacteria</taxon>
        <taxon>Bacillati</taxon>
        <taxon>Actinomycetota</taxon>
        <taxon>Actinomycetes</taxon>
        <taxon>Streptosporangiales</taxon>
        <taxon>Thermomonosporaceae</taxon>
        <taxon>Actinomadura</taxon>
    </lineage>
</organism>
<dbReference type="InterPro" id="IPR003691">
    <property type="entry name" value="FluC"/>
</dbReference>
<keyword evidence="10" id="KW-0915">Sodium</keyword>
<keyword evidence="6 10" id="KW-0407">Ion channel</keyword>
<feature type="compositionally biased region" description="Low complexity" evidence="11">
    <location>
        <begin position="21"/>
        <end position="31"/>
    </location>
</feature>
<feature type="region of interest" description="Disordered" evidence="11">
    <location>
        <begin position="1"/>
        <end position="42"/>
    </location>
</feature>
<evidence type="ECO:0000256" key="5">
    <source>
        <dbReference type="ARBA" id="ARBA00023136"/>
    </source>
</evidence>
<dbReference type="AlphaFoldDB" id="A0A5S4HAG6"/>
<dbReference type="HAMAP" id="MF_00454">
    <property type="entry name" value="FluC"/>
    <property type="match status" value="1"/>
</dbReference>
<evidence type="ECO:0000313" key="12">
    <source>
        <dbReference type="EMBL" id="TMR42213.1"/>
    </source>
</evidence>
<evidence type="ECO:0000256" key="4">
    <source>
        <dbReference type="ARBA" id="ARBA00022989"/>
    </source>
</evidence>
<evidence type="ECO:0000256" key="2">
    <source>
        <dbReference type="ARBA" id="ARBA00022475"/>
    </source>
</evidence>
<evidence type="ECO:0000256" key="10">
    <source>
        <dbReference type="HAMAP-Rule" id="MF_00454"/>
    </source>
</evidence>
<dbReference type="GO" id="GO:0046872">
    <property type="term" value="F:metal ion binding"/>
    <property type="evidence" value="ECO:0007669"/>
    <property type="project" value="UniProtKB-KW"/>
</dbReference>
<feature type="transmembrane region" description="Helical" evidence="10">
    <location>
        <begin position="137"/>
        <end position="157"/>
    </location>
</feature>
<dbReference type="Proteomes" id="UP000305238">
    <property type="component" value="Unassembled WGS sequence"/>
</dbReference>
<feature type="transmembrane region" description="Helical" evidence="10">
    <location>
        <begin position="172"/>
        <end position="193"/>
    </location>
</feature>
<dbReference type="EMBL" id="VCKZ01000005">
    <property type="protein sequence ID" value="TMR42213.1"/>
    <property type="molecule type" value="Genomic_DNA"/>
</dbReference>
<comment type="subcellular location">
    <subcellularLocation>
        <location evidence="1 10">Cell membrane</location>
        <topology evidence="1 10">Multi-pass membrane protein</topology>
    </subcellularLocation>
</comment>
<dbReference type="OrthoDB" id="4408652at2"/>
<gene>
    <name evidence="10" type="primary">fluC</name>
    <name evidence="10" type="synonym">crcB</name>
    <name evidence="12" type="ORF">ETD96_01980</name>
</gene>
<feature type="binding site" evidence="10">
    <location>
        <position position="151"/>
    </location>
    <ligand>
        <name>Na(+)</name>
        <dbReference type="ChEBI" id="CHEBI:29101"/>
        <note>structural</note>
    </ligand>
</feature>
<evidence type="ECO:0000256" key="7">
    <source>
        <dbReference type="ARBA" id="ARBA00035120"/>
    </source>
</evidence>
<name>A0A5S4HAG6_9ACTN</name>
<evidence type="ECO:0000313" key="13">
    <source>
        <dbReference type="Proteomes" id="UP000305238"/>
    </source>
</evidence>
<protein>
    <recommendedName>
        <fullName evidence="10">Fluoride-specific ion channel FluC</fullName>
    </recommendedName>
</protein>
<comment type="similarity">
    <text evidence="7 10">Belongs to the fluoride channel Fluc/FEX (TC 1.A.43) family.</text>
</comment>
<keyword evidence="2 10" id="KW-1003">Cell membrane</keyword>
<keyword evidence="10" id="KW-0813">Transport</keyword>
<dbReference type="Pfam" id="PF02537">
    <property type="entry name" value="CRCB"/>
    <property type="match status" value="1"/>
</dbReference>
<dbReference type="PANTHER" id="PTHR28259:SF1">
    <property type="entry name" value="FLUORIDE EXPORT PROTEIN 1-RELATED"/>
    <property type="match status" value="1"/>
</dbReference>
<evidence type="ECO:0000256" key="1">
    <source>
        <dbReference type="ARBA" id="ARBA00004651"/>
    </source>
</evidence>
<keyword evidence="13" id="KW-1185">Reference proteome</keyword>
<proteinExistence type="inferred from homology"/>
<comment type="function">
    <text evidence="9 10">Fluoride-specific ion channel. Important for reducing fluoride concentration in the cell, thus reducing its toxicity.</text>
</comment>
<feature type="transmembrane region" description="Helical" evidence="10">
    <location>
        <begin position="108"/>
        <end position="130"/>
    </location>
</feature>
<keyword evidence="10" id="KW-0479">Metal-binding</keyword>
<reference evidence="12 13" key="1">
    <citation type="submission" date="2019-05" db="EMBL/GenBank/DDBJ databases">
        <title>Draft genome sequence of Actinomadura geliboluensis A8036.</title>
        <authorList>
            <person name="Saricaoglu S."/>
            <person name="Isik K."/>
        </authorList>
    </citation>
    <scope>NUCLEOTIDE SEQUENCE [LARGE SCALE GENOMIC DNA]</scope>
    <source>
        <strain evidence="12 13">A8036</strain>
    </source>
</reference>
<sequence>MRGVGADARRPLPGGGRRVPPHLGRSASAAARRPRDAAGGRRVKEPLWGRLHNRERAEARVLHPHKGPPPLPGLKPRVIADIAVGGALGALARYGLTQAIPAAKLGFPWNTFTVNILGCLVMGVLTSYLLGGRAHPYVRPLAVTGYLGGFTTFSHLIDGVYTLGDGGRPSLAIAYALVSVAVGWAAIAVGLAVGRRIPHHDPGSAP</sequence>
<dbReference type="GO" id="GO:0062054">
    <property type="term" value="F:fluoride channel activity"/>
    <property type="evidence" value="ECO:0007669"/>
    <property type="project" value="UniProtKB-UniRule"/>
</dbReference>
<feature type="compositionally biased region" description="Basic and acidic residues" evidence="11">
    <location>
        <begin position="33"/>
        <end position="42"/>
    </location>
</feature>
<evidence type="ECO:0000256" key="6">
    <source>
        <dbReference type="ARBA" id="ARBA00023303"/>
    </source>
</evidence>
<keyword evidence="10" id="KW-0406">Ion transport</keyword>
<evidence type="ECO:0000256" key="9">
    <source>
        <dbReference type="ARBA" id="ARBA00049940"/>
    </source>
</evidence>
<dbReference type="PANTHER" id="PTHR28259">
    <property type="entry name" value="FLUORIDE EXPORT PROTEIN 1-RELATED"/>
    <property type="match status" value="1"/>
</dbReference>
<evidence type="ECO:0000256" key="3">
    <source>
        <dbReference type="ARBA" id="ARBA00022692"/>
    </source>
</evidence>
<evidence type="ECO:0000256" key="8">
    <source>
        <dbReference type="ARBA" id="ARBA00035585"/>
    </source>
</evidence>
<dbReference type="GO" id="GO:0005886">
    <property type="term" value="C:plasma membrane"/>
    <property type="evidence" value="ECO:0007669"/>
    <property type="project" value="UniProtKB-SubCell"/>
</dbReference>
<comment type="catalytic activity">
    <reaction evidence="8">
        <text>fluoride(in) = fluoride(out)</text>
        <dbReference type="Rhea" id="RHEA:76159"/>
        <dbReference type="ChEBI" id="CHEBI:17051"/>
    </reaction>
    <physiologicalReaction direction="left-to-right" evidence="8">
        <dbReference type="Rhea" id="RHEA:76160"/>
    </physiologicalReaction>
</comment>
<evidence type="ECO:0000256" key="11">
    <source>
        <dbReference type="SAM" id="MobiDB-lite"/>
    </source>
</evidence>
<keyword evidence="4 10" id="KW-1133">Transmembrane helix</keyword>
<feature type="binding site" evidence="10">
    <location>
        <position position="148"/>
    </location>
    <ligand>
        <name>Na(+)</name>
        <dbReference type="ChEBI" id="CHEBI:29101"/>
        <note>structural</note>
    </ligand>
</feature>
<accession>A0A5S4HAG6</accession>